<dbReference type="GO" id="GO:0009088">
    <property type="term" value="P:threonine biosynthetic process"/>
    <property type="evidence" value="ECO:0007669"/>
    <property type="project" value="UniProtKB-UniPathway"/>
</dbReference>
<evidence type="ECO:0000256" key="9">
    <source>
        <dbReference type="ARBA" id="ARBA00022777"/>
    </source>
</evidence>
<evidence type="ECO:0000256" key="14">
    <source>
        <dbReference type="PIRSR" id="PIRSR000726-1"/>
    </source>
</evidence>
<dbReference type="EC" id="2.7.2.4" evidence="15"/>
<dbReference type="NCBIfam" id="NF006068">
    <property type="entry name" value="PRK08210.1"/>
    <property type="match status" value="1"/>
</dbReference>
<protein>
    <recommendedName>
        <fullName evidence="15">Aspartokinase</fullName>
        <ecNumber evidence="15">2.7.2.4</ecNumber>
    </recommendedName>
</protein>
<dbReference type="OrthoDB" id="9799110at2"/>
<keyword evidence="7 15" id="KW-0808">Transferase</keyword>
<evidence type="ECO:0000256" key="4">
    <source>
        <dbReference type="ARBA" id="ARBA00005139"/>
    </source>
</evidence>
<dbReference type="InterPro" id="IPR045865">
    <property type="entry name" value="ACT-like_dom_sf"/>
</dbReference>
<dbReference type="EMBL" id="FMZA01000003">
    <property type="protein sequence ID" value="SDC12818.1"/>
    <property type="molecule type" value="Genomic_DNA"/>
</dbReference>
<proteinExistence type="inferred from homology"/>
<dbReference type="UniPathway" id="UPA00034">
    <property type="reaction ID" value="UER00015"/>
</dbReference>
<reference evidence="19 20" key="1">
    <citation type="submission" date="2016-10" db="EMBL/GenBank/DDBJ databases">
        <authorList>
            <person name="de Groot N.N."/>
        </authorList>
    </citation>
    <scope>NUCLEOTIDE SEQUENCE [LARGE SCALE GENOMIC DNA]</scope>
    <source>
        <strain evidence="19 20">DSM 45514</strain>
    </source>
</reference>
<evidence type="ECO:0000256" key="13">
    <source>
        <dbReference type="ARBA" id="ARBA00047872"/>
    </source>
</evidence>
<accession>A0A1G6J210</accession>
<dbReference type="UniPathway" id="UPA00051">
    <property type="reaction ID" value="UER00462"/>
</dbReference>
<organism evidence="19 20">
    <name type="scientific">Melghirimyces thermohalophilus</name>
    <dbReference type="NCBI Taxonomy" id="1236220"/>
    <lineage>
        <taxon>Bacteria</taxon>
        <taxon>Bacillati</taxon>
        <taxon>Bacillota</taxon>
        <taxon>Bacilli</taxon>
        <taxon>Bacillales</taxon>
        <taxon>Thermoactinomycetaceae</taxon>
        <taxon>Melghirimyces</taxon>
    </lineage>
</organism>
<dbReference type="GO" id="GO:0004072">
    <property type="term" value="F:aspartate kinase activity"/>
    <property type="evidence" value="ECO:0007669"/>
    <property type="project" value="UniProtKB-EC"/>
</dbReference>
<evidence type="ECO:0000256" key="10">
    <source>
        <dbReference type="ARBA" id="ARBA00022840"/>
    </source>
</evidence>
<feature type="binding site" evidence="14">
    <location>
        <position position="189"/>
    </location>
    <ligand>
        <name>ATP</name>
        <dbReference type="ChEBI" id="CHEBI:30616"/>
    </ligand>
</feature>
<evidence type="ECO:0000256" key="5">
    <source>
        <dbReference type="ARBA" id="ARBA00010122"/>
    </source>
</evidence>
<dbReference type="FunFam" id="3.40.1160.10:FF:000002">
    <property type="entry name" value="Aspartokinase"/>
    <property type="match status" value="1"/>
</dbReference>
<sequence>MKIRVQKFGGTSVATLERRQRVVHHIQQAIEEGCGVVAVVSAMGRKGDPYATDTFLNWITENGQSLSPREQDLLLSCGEIISASTLSSLLNREGIPNTVLTGGQAGIITNDNYNNAQILTINPKRVQEELKQGKVVVLAGFQGQTVDGETTTLGRGGSDTTATALGVALNADVVDIFTDVEGVMTADPRIVEDAAPLESVTYTEICNLAFQGAKVIHPRAVELAMQTNVPIRVRSINRDHPGTLVSSTHEQHRVASEVNDRLITGITQMANVTQIKVPAGEGQYDLQLKVFKAMAENGISVDFININPSGVIYTVYDHVADQAETILRSMDLKPELLRGCAKVSLVGAGIAGVPGVMSEIAEALTREDIPVLQSADSHTTIWVLVPGEDMVKAVRSLHRKFDLHKAHLTS</sequence>
<dbReference type="InterPro" id="IPR005260">
    <property type="entry name" value="Asp_kin_monofn"/>
</dbReference>
<evidence type="ECO:0000256" key="2">
    <source>
        <dbReference type="ARBA" id="ARBA00004766"/>
    </source>
</evidence>
<keyword evidence="12" id="KW-0457">Lysine biosynthesis</keyword>
<dbReference type="PROSITE" id="PS00324">
    <property type="entry name" value="ASPARTOKINASE"/>
    <property type="match status" value="1"/>
</dbReference>
<evidence type="ECO:0000256" key="16">
    <source>
        <dbReference type="RuleBase" id="RU004249"/>
    </source>
</evidence>
<dbReference type="Gene3D" id="3.30.2130.10">
    <property type="entry name" value="VC0802-like"/>
    <property type="match status" value="1"/>
</dbReference>
<feature type="binding site" evidence="14">
    <location>
        <begin position="7"/>
        <end position="10"/>
    </location>
    <ligand>
        <name>ATP</name>
        <dbReference type="ChEBI" id="CHEBI:30616"/>
    </ligand>
</feature>
<feature type="binding site" evidence="14">
    <location>
        <position position="79"/>
    </location>
    <ligand>
        <name>substrate</name>
    </ligand>
</feature>
<feature type="domain" description="Aspartate/glutamate/uridylate kinase" evidence="17">
    <location>
        <begin position="2"/>
        <end position="235"/>
    </location>
</feature>
<dbReference type="GO" id="GO:0009089">
    <property type="term" value="P:lysine biosynthetic process via diaminopimelate"/>
    <property type="evidence" value="ECO:0007669"/>
    <property type="project" value="UniProtKB-UniPathway"/>
</dbReference>
<keyword evidence="20" id="KW-1185">Reference proteome</keyword>
<evidence type="ECO:0000313" key="19">
    <source>
        <dbReference type="EMBL" id="SDC12818.1"/>
    </source>
</evidence>
<comment type="pathway">
    <text evidence="4 16">Amino-acid biosynthesis; L-threonine biosynthesis; L-threonine from L-aspartate: step 1/5.</text>
</comment>
<keyword evidence="10 14" id="KW-0067">ATP-binding</keyword>
<comment type="pathway">
    <text evidence="3 16">Amino-acid biosynthesis; L-methionine biosynthesis via de novo pathway; L-homoserine from L-aspartate: step 1/3.</text>
</comment>
<comment type="pathway">
    <text evidence="2 16">Amino-acid biosynthesis; L-lysine biosynthesis via DAP pathway; (S)-tetrahydrodipicolinate from L-aspartate: step 1/4.</text>
</comment>
<dbReference type="SUPFAM" id="SSF55021">
    <property type="entry name" value="ACT-like"/>
    <property type="match status" value="2"/>
</dbReference>
<feature type="binding site" evidence="14">
    <location>
        <position position="52"/>
    </location>
    <ligand>
        <name>substrate</name>
    </ligand>
</feature>
<dbReference type="PANTHER" id="PTHR21499">
    <property type="entry name" value="ASPARTATE KINASE"/>
    <property type="match status" value="1"/>
</dbReference>
<feature type="binding site" evidence="14">
    <location>
        <begin position="214"/>
        <end position="215"/>
    </location>
    <ligand>
        <name>ATP</name>
        <dbReference type="ChEBI" id="CHEBI:30616"/>
    </ligand>
</feature>
<dbReference type="NCBIfam" id="TIGR00656">
    <property type="entry name" value="asp_kin_monofn"/>
    <property type="match status" value="1"/>
</dbReference>
<feature type="domain" description="CASTOR ACT" evidence="18">
    <location>
        <begin position="338"/>
        <end position="399"/>
    </location>
</feature>
<evidence type="ECO:0000256" key="8">
    <source>
        <dbReference type="ARBA" id="ARBA00022741"/>
    </source>
</evidence>
<dbReference type="GO" id="GO:0019877">
    <property type="term" value="P:diaminopimelate biosynthetic process"/>
    <property type="evidence" value="ECO:0007669"/>
    <property type="project" value="UniProtKB-KW"/>
</dbReference>
<evidence type="ECO:0000256" key="11">
    <source>
        <dbReference type="ARBA" id="ARBA00022915"/>
    </source>
</evidence>
<dbReference type="InterPro" id="IPR036393">
    <property type="entry name" value="AceGlu_kinase-like_sf"/>
</dbReference>
<feature type="binding site" evidence="14">
    <location>
        <begin position="178"/>
        <end position="179"/>
    </location>
    <ligand>
        <name>ATP</name>
        <dbReference type="ChEBI" id="CHEBI:30616"/>
    </ligand>
</feature>
<dbReference type="Gene3D" id="3.40.1160.10">
    <property type="entry name" value="Acetylglutamate kinase-like"/>
    <property type="match status" value="1"/>
</dbReference>
<evidence type="ECO:0000256" key="1">
    <source>
        <dbReference type="ARBA" id="ARBA00003121"/>
    </source>
</evidence>
<dbReference type="InterPro" id="IPR018042">
    <property type="entry name" value="Aspartate_kinase_CS"/>
</dbReference>
<dbReference type="GO" id="GO:0009090">
    <property type="term" value="P:homoserine biosynthetic process"/>
    <property type="evidence" value="ECO:0007669"/>
    <property type="project" value="TreeGrafter"/>
</dbReference>
<comment type="similarity">
    <text evidence="5 15">Belongs to the aspartokinase family.</text>
</comment>
<dbReference type="STRING" id="1236220.SAMN04488112_103148"/>
<dbReference type="AlphaFoldDB" id="A0A1G6J210"/>
<evidence type="ECO:0000256" key="6">
    <source>
        <dbReference type="ARBA" id="ARBA00022605"/>
    </source>
</evidence>
<dbReference type="PANTHER" id="PTHR21499:SF3">
    <property type="entry name" value="ASPARTOKINASE"/>
    <property type="match status" value="1"/>
</dbReference>
<dbReference type="SUPFAM" id="SSF53633">
    <property type="entry name" value="Carbamate kinase-like"/>
    <property type="match status" value="1"/>
</dbReference>
<dbReference type="GO" id="GO:0005829">
    <property type="term" value="C:cytosol"/>
    <property type="evidence" value="ECO:0007669"/>
    <property type="project" value="TreeGrafter"/>
</dbReference>
<dbReference type="InterPro" id="IPR001048">
    <property type="entry name" value="Asp/Glu/Uridylate_kinase"/>
</dbReference>
<comment type="function">
    <text evidence="1">Catalyzes the phosphorylation of the beta-carboxyl group of aspartic acid with ATP to yield 4-phospho-L-aspartate, which is involved in the branched biosynthetic pathway leading to the biosynthesis of amino acids threonine, isoleucine and methionine.</text>
</comment>
<name>A0A1G6J210_9BACL</name>
<dbReference type="Pfam" id="PF13840">
    <property type="entry name" value="ACT_7"/>
    <property type="match status" value="1"/>
</dbReference>
<dbReference type="PIRSF" id="PIRSF000726">
    <property type="entry name" value="Asp_kin"/>
    <property type="match status" value="1"/>
</dbReference>
<evidence type="ECO:0000256" key="7">
    <source>
        <dbReference type="ARBA" id="ARBA00022679"/>
    </source>
</evidence>
<evidence type="ECO:0000259" key="18">
    <source>
        <dbReference type="Pfam" id="PF13840"/>
    </source>
</evidence>
<keyword evidence="6 16" id="KW-0028">Amino-acid biosynthesis</keyword>
<evidence type="ECO:0000256" key="15">
    <source>
        <dbReference type="RuleBase" id="RU003448"/>
    </source>
</evidence>
<dbReference type="UniPathway" id="UPA00050">
    <property type="reaction ID" value="UER00461"/>
</dbReference>
<dbReference type="NCBIfam" id="TIGR00657">
    <property type="entry name" value="asp_kinases"/>
    <property type="match status" value="1"/>
</dbReference>
<dbReference type="Proteomes" id="UP000199387">
    <property type="component" value="Unassembled WGS sequence"/>
</dbReference>
<dbReference type="GO" id="GO:0005524">
    <property type="term" value="F:ATP binding"/>
    <property type="evidence" value="ECO:0007669"/>
    <property type="project" value="UniProtKB-KW"/>
</dbReference>
<evidence type="ECO:0000313" key="20">
    <source>
        <dbReference type="Proteomes" id="UP000199387"/>
    </source>
</evidence>
<dbReference type="Pfam" id="PF00696">
    <property type="entry name" value="AA_kinase"/>
    <property type="match status" value="1"/>
</dbReference>
<dbReference type="InterPro" id="IPR027795">
    <property type="entry name" value="CASTOR_ACT_dom"/>
</dbReference>
<dbReference type="RefSeq" id="WP_091566586.1">
    <property type="nucleotide sequence ID" value="NZ_FMZA01000003.1"/>
</dbReference>
<evidence type="ECO:0000256" key="3">
    <source>
        <dbReference type="ARBA" id="ARBA00004986"/>
    </source>
</evidence>
<keyword evidence="11" id="KW-0220">Diaminopimelate biosynthesis</keyword>
<gene>
    <name evidence="19" type="ORF">SAMN04488112_103148</name>
</gene>
<keyword evidence="9 15" id="KW-0418">Kinase</keyword>
<keyword evidence="8 14" id="KW-0547">Nucleotide-binding</keyword>
<dbReference type="InterPro" id="IPR001341">
    <property type="entry name" value="Asp_kinase"/>
</dbReference>
<evidence type="ECO:0000256" key="12">
    <source>
        <dbReference type="ARBA" id="ARBA00023154"/>
    </source>
</evidence>
<evidence type="ECO:0000259" key="17">
    <source>
        <dbReference type="Pfam" id="PF00696"/>
    </source>
</evidence>
<comment type="catalytic activity">
    <reaction evidence="13 15">
        <text>L-aspartate + ATP = 4-phospho-L-aspartate + ADP</text>
        <dbReference type="Rhea" id="RHEA:23776"/>
        <dbReference type="ChEBI" id="CHEBI:29991"/>
        <dbReference type="ChEBI" id="CHEBI:30616"/>
        <dbReference type="ChEBI" id="CHEBI:57535"/>
        <dbReference type="ChEBI" id="CHEBI:456216"/>
        <dbReference type="EC" id="2.7.2.4"/>
    </reaction>
</comment>
<dbReference type="CDD" id="cd04914">
    <property type="entry name" value="ACT_AKi-DapG-BS_1"/>
    <property type="match status" value="1"/>
</dbReference>